<dbReference type="EMBL" id="CP064654">
    <property type="protein sequence ID" value="QPC99852.1"/>
    <property type="molecule type" value="Genomic_DNA"/>
</dbReference>
<evidence type="ECO:0000256" key="1">
    <source>
        <dbReference type="SAM" id="MobiDB-lite"/>
    </source>
</evidence>
<dbReference type="RefSeq" id="WP_200983626.1">
    <property type="nucleotide sequence ID" value="NZ_CP064654.1"/>
</dbReference>
<accession>A0A7S8F645</accession>
<proteinExistence type="predicted"/>
<evidence type="ECO:0008006" key="4">
    <source>
        <dbReference type="Google" id="ProtNLM"/>
    </source>
</evidence>
<dbReference type="Gene3D" id="3.40.50.300">
    <property type="entry name" value="P-loop containing nucleotide triphosphate hydrolases"/>
    <property type="match status" value="1"/>
</dbReference>
<dbReference type="InterPro" id="IPR027417">
    <property type="entry name" value="P-loop_NTPase"/>
</dbReference>
<gene>
    <name evidence="2" type="ORF">IRL76_04745</name>
</gene>
<evidence type="ECO:0000313" key="2">
    <source>
        <dbReference type="EMBL" id="QPC99852.1"/>
    </source>
</evidence>
<name>A0A7S8F645_9SPHN</name>
<dbReference type="KEGG" id="qso:IRL76_04745"/>
<dbReference type="SUPFAM" id="SSF52540">
    <property type="entry name" value="P-loop containing nucleoside triphosphate hydrolases"/>
    <property type="match status" value="1"/>
</dbReference>
<evidence type="ECO:0000313" key="3">
    <source>
        <dbReference type="Proteomes" id="UP000594459"/>
    </source>
</evidence>
<organism evidence="2 3">
    <name type="scientific">Qipengyuania soli</name>
    <dbReference type="NCBI Taxonomy" id="2782568"/>
    <lineage>
        <taxon>Bacteria</taxon>
        <taxon>Pseudomonadati</taxon>
        <taxon>Pseudomonadota</taxon>
        <taxon>Alphaproteobacteria</taxon>
        <taxon>Sphingomonadales</taxon>
        <taxon>Erythrobacteraceae</taxon>
        <taxon>Qipengyuania</taxon>
    </lineage>
</organism>
<reference evidence="2 3" key="1">
    <citation type="submission" date="2020-11" db="EMBL/GenBank/DDBJ databases">
        <title>The genome sequence of Erythrobacter sp. 6D36.</title>
        <authorList>
            <person name="Liu Y."/>
        </authorList>
    </citation>
    <scope>NUCLEOTIDE SEQUENCE [LARGE SCALE GENOMIC DNA]</scope>
    <source>
        <strain evidence="2 3">6D36</strain>
    </source>
</reference>
<feature type="region of interest" description="Disordered" evidence="1">
    <location>
        <begin position="242"/>
        <end position="262"/>
    </location>
</feature>
<sequence length="262" mass="28939">MIHTDPAPLPFTAFEDVAAISTRRSARWRPGLAAQSGPALHSEIFASSREGAGAAVALALALDDWRSIPRGEGREEEDRREVLWVQTREAARLSGRPYRAGLPLELATRLIHVLADKPEDALFALEEGLRCRDLAFVIGEVSGNPRALDFTASRRLTLAAQKHGVPLFLVRLDAQRDLSSARMRWEVTSVPSAPLRWNAQAPGVPAWRAELFRARTHAPGEWLLHQDGVRLKAMRERAADNDTGGAMDWTAGLQRRRLPQGA</sequence>
<protein>
    <recommendedName>
        <fullName evidence="4">RecA-like protein</fullName>
    </recommendedName>
</protein>
<keyword evidence="3" id="KW-1185">Reference proteome</keyword>
<dbReference type="Proteomes" id="UP000594459">
    <property type="component" value="Chromosome"/>
</dbReference>
<dbReference type="AlphaFoldDB" id="A0A7S8F645"/>